<dbReference type="InterPro" id="IPR006145">
    <property type="entry name" value="PsdUridine_synth_RsuA/RluA"/>
</dbReference>
<evidence type="ECO:0000256" key="3">
    <source>
        <dbReference type="ARBA" id="ARBA00023235"/>
    </source>
</evidence>
<comment type="function">
    <text evidence="5">Responsible for synthesis of pseudouridine from uracil.</text>
</comment>
<evidence type="ECO:0000256" key="1">
    <source>
        <dbReference type="ARBA" id="ARBA00000073"/>
    </source>
</evidence>
<dbReference type="CDD" id="cd02869">
    <property type="entry name" value="PseudoU_synth_RluA_like"/>
    <property type="match status" value="1"/>
</dbReference>
<dbReference type="Proteomes" id="UP001589619">
    <property type="component" value="Unassembled WGS sequence"/>
</dbReference>
<organism evidence="8 9">
    <name type="scientific">Paenibacillus hodogayensis</name>
    <dbReference type="NCBI Taxonomy" id="279208"/>
    <lineage>
        <taxon>Bacteria</taxon>
        <taxon>Bacillati</taxon>
        <taxon>Bacillota</taxon>
        <taxon>Bacilli</taxon>
        <taxon>Bacillales</taxon>
        <taxon>Paenibacillaceae</taxon>
        <taxon>Paenibacillus</taxon>
    </lineage>
</organism>
<dbReference type="PANTHER" id="PTHR21600">
    <property type="entry name" value="MITOCHONDRIAL RNA PSEUDOURIDINE SYNTHASE"/>
    <property type="match status" value="1"/>
</dbReference>
<keyword evidence="9" id="KW-1185">Reference proteome</keyword>
<evidence type="ECO:0000313" key="9">
    <source>
        <dbReference type="Proteomes" id="UP001589619"/>
    </source>
</evidence>
<comment type="similarity">
    <text evidence="2 5">Belongs to the pseudouridine synthase RluA family.</text>
</comment>
<gene>
    <name evidence="8" type="ORF">ACFFNY_19095</name>
</gene>
<evidence type="ECO:0000256" key="6">
    <source>
        <dbReference type="SAM" id="MobiDB-lite"/>
    </source>
</evidence>
<dbReference type="Gene3D" id="3.10.290.10">
    <property type="entry name" value="RNA-binding S4 domain"/>
    <property type="match status" value="1"/>
</dbReference>
<dbReference type="SUPFAM" id="SSF55174">
    <property type="entry name" value="Alpha-L RNA-binding motif"/>
    <property type="match status" value="1"/>
</dbReference>
<evidence type="ECO:0000256" key="5">
    <source>
        <dbReference type="RuleBase" id="RU362028"/>
    </source>
</evidence>
<dbReference type="EMBL" id="JBHMAG010000013">
    <property type="protein sequence ID" value="MFB9753679.1"/>
    <property type="molecule type" value="Genomic_DNA"/>
</dbReference>
<dbReference type="PROSITE" id="PS01129">
    <property type="entry name" value="PSI_RLU"/>
    <property type="match status" value="1"/>
</dbReference>
<proteinExistence type="inferred from homology"/>
<accession>A0ABV5VZD8</accession>
<comment type="catalytic activity">
    <reaction evidence="1 5">
        <text>a uridine in RNA = a pseudouridine in RNA</text>
        <dbReference type="Rhea" id="RHEA:48348"/>
        <dbReference type="Rhea" id="RHEA-COMP:12068"/>
        <dbReference type="Rhea" id="RHEA-COMP:12069"/>
        <dbReference type="ChEBI" id="CHEBI:65314"/>
        <dbReference type="ChEBI" id="CHEBI:65315"/>
    </reaction>
</comment>
<reference evidence="8 9" key="1">
    <citation type="submission" date="2024-09" db="EMBL/GenBank/DDBJ databases">
        <authorList>
            <person name="Sun Q."/>
            <person name="Mori K."/>
        </authorList>
    </citation>
    <scope>NUCLEOTIDE SEQUENCE [LARGE SCALE GENOMIC DNA]</scope>
    <source>
        <strain evidence="8 9">JCM 12520</strain>
    </source>
</reference>
<evidence type="ECO:0000256" key="4">
    <source>
        <dbReference type="PROSITE-ProRule" id="PRU00182"/>
    </source>
</evidence>
<sequence length="319" mass="35718">MNKKHRTTARTSSAPKTEATELSVKQPAQLLDFLLASFPGRGRNTVKSILARGQVSVDGRSTTKYDYPLQPGQAVAVNWAKVTSSRDSRLIGLTILHEDADLIVIHKEAGLLSIATEQEKELTAYRQLSDHVRNADPRARIFVVHRLDRDTSGVMMFAKSERVQQLLQNDWHNAVQERTYAALVEGEVRTPEGTVKSWLKENKAMIMYSSQKPDDGLLAVTHYKTLQTGNLYSLLEVRLETGRKNQIRVHMKDLGHPVVGDKKYGSRSGAIGRLGLHARVLSFRHPTGGQTMRFESPLPPAFMRVFREPGSRQTPKTGE</sequence>
<evidence type="ECO:0000313" key="8">
    <source>
        <dbReference type="EMBL" id="MFB9753679.1"/>
    </source>
</evidence>
<dbReference type="InterPro" id="IPR036986">
    <property type="entry name" value="S4_RNA-bd_sf"/>
</dbReference>
<dbReference type="InterPro" id="IPR050188">
    <property type="entry name" value="RluA_PseudoU_synthase"/>
</dbReference>
<evidence type="ECO:0000259" key="7">
    <source>
        <dbReference type="Pfam" id="PF00849"/>
    </source>
</evidence>
<dbReference type="RefSeq" id="WP_344914764.1">
    <property type="nucleotide sequence ID" value="NZ_BAAAYO010000014.1"/>
</dbReference>
<protein>
    <recommendedName>
        <fullName evidence="5">Pseudouridine synthase</fullName>
        <ecNumber evidence="5">5.4.99.-</ecNumber>
    </recommendedName>
</protein>
<feature type="domain" description="Pseudouridine synthase RsuA/RluA-like" evidence="7">
    <location>
        <begin position="101"/>
        <end position="252"/>
    </location>
</feature>
<dbReference type="Gene3D" id="3.30.2350.10">
    <property type="entry name" value="Pseudouridine synthase"/>
    <property type="match status" value="1"/>
</dbReference>
<comment type="caution">
    <text evidence="8">The sequence shown here is derived from an EMBL/GenBank/DDBJ whole genome shotgun (WGS) entry which is preliminary data.</text>
</comment>
<dbReference type="EC" id="5.4.99.-" evidence="5"/>
<dbReference type="InterPro" id="IPR006224">
    <property type="entry name" value="PsdUridine_synth_RluA-like_CS"/>
</dbReference>
<keyword evidence="4" id="KW-0694">RNA-binding</keyword>
<dbReference type="PROSITE" id="PS50889">
    <property type="entry name" value="S4"/>
    <property type="match status" value="1"/>
</dbReference>
<feature type="region of interest" description="Disordered" evidence="6">
    <location>
        <begin position="1"/>
        <end position="21"/>
    </location>
</feature>
<keyword evidence="3 5" id="KW-0413">Isomerase</keyword>
<dbReference type="CDD" id="cd00165">
    <property type="entry name" value="S4"/>
    <property type="match status" value="1"/>
</dbReference>
<evidence type="ECO:0000256" key="2">
    <source>
        <dbReference type="ARBA" id="ARBA00010876"/>
    </source>
</evidence>
<dbReference type="InterPro" id="IPR006225">
    <property type="entry name" value="PsdUridine_synth_RluC/D"/>
</dbReference>
<dbReference type="Pfam" id="PF00849">
    <property type="entry name" value="PseudoU_synth_2"/>
    <property type="match status" value="1"/>
</dbReference>
<dbReference type="PANTHER" id="PTHR21600:SF44">
    <property type="entry name" value="RIBOSOMAL LARGE SUBUNIT PSEUDOURIDINE SYNTHASE D"/>
    <property type="match status" value="1"/>
</dbReference>
<name>A0ABV5VZD8_9BACL</name>
<dbReference type="SUPFAM" id="SSF55120">
    <property type="entry name" value="Pseudouridine synthase"/>
    <property type="match status" value="1"/>
</dbReference>
<dbReference type="InterPro" id="IPR020103">
    <property type="entry name" value="PsdUridine_synth_cat_dom_sf"/>
</dbReference>
<dbReference type="NCBIfam" id="TIGR00005">
    <property type="entry name" value="rluA_subfam"/>
    <property type="match status" value="1"/>
</dbReference>